<proteinExistence type="predicted"/>
<dbReference type="AlphaFoldDB" id="A0A6A6NMX0"/>
<reference evidence="1" key="1">
    <citation type="journal article" date="2020" name="Stud. Mycol.">
        <title>101 Dothideomycetes genomes: a test case for predicting lifestyles and emergence of pathogens.</title>
        <authorList>
            <person name="Haridas S."/>
            <person name="Albert R."/>
            <person name="Binder M."/>
            <person name="Bloem J."/>
            <person name="Labutti K."/>
            <person name="Salamov A."/>
            <person name="Andreopoulos B."/>
            <person name="Baker S."/>
            <person name="Barry K."/>
            <person name="Bills G."/>
            <person name="Bluhm B."/>
            <person name="Cannon C."/>
            <person name="Castanera R."/>
            <person name="Culley D."/>
            <person name="Daum C."/>
            <person name="Ezra D."/>
            <person name="Gonzalez J."/>
            <person name="Henrissat B."/>
            <person name="Kuo A."/>
            <person name="Liang C."/>
            <person name="Lipzen A."/>
            <person name="Lutzoni F."/>
            <person name="Magnuson J."/>
            <person name="Mondo S."/>
            <person name="Nolan M."/>
            <person name="Ohm R."/>
            <person name="Pangilinan J."/>
            <person name="Park H.-J."/>
            <person name="Ramirez L."/>
            <person name="Alfaro M."/>
            <person name="Sun H."/>
            <person name="Tritt A."/>
            <person name="Yoshinaga Y."/>
            <person name="Zwiers L.-H."/>
            <person name="Turgeon B."/>
            <person name="Goodwin S."/>
            <person name="Spatafora J."/>
            <person name="Crous P."/>
            <person name="Grigoriev I."/>
        </authorList>
    </citation>
    <scope>NUCLEOTIDE SEQUENCE</scope>
    <source>
        <strain evidence="1">ATCC 16933</strain>
    </source>
</reference>
<dbReference type="OrthoDB" id="3789926at2759"/>
<evidence type="ECO:0000313" key="2">
    <source>
        <dbReference type="Proteomes" id="UP000799766"/>
    </source>
</evidence>
<sequence>MSFSGMWDDCDMTVEIKESSVAYVAMALFGVHIEVEFQTRHIMGAVIQTPNPTVTLCDIHEQALTNLFGPEIFQAIDTSLLRWQEREEGIRATRCVRMEVSSDPHSSALVKLKLELEQAIRIGTSLGFV</sequence>
<evidence type="ECO:0000313" key="1">
    <source>
        <dbReference type="EMBL" id="KAF2453008.1"/>
    </source>
</evidence>
<accession>A0A6A6NMX0</accession>
<gene>
    <name evidence="1" type="ORF">BDY21DRAFT_143929</name>
</gene>
<dbReference type="Proteomes" id="UP000799766">
    <property type="component" value="Unassembled WGS sequence"/>
</dbReference>
<keyword evidence="2" id="KW-1185">Reference proteome</keyword>
<organism evidence="1 2">
    <name type="scientific">Lineolata rhizophorae</name>
    <dbReference type="NCBI Taxonomy" id="578093"/>
    <lineage>
        <taxon>Eukaryota</taxon>
        <taxon>Fungi</taxon>
        <taxon>Dikarya</taxon>
        <taxon>Ascomycota</taxon>
        <taxon>Pezizomycotina</taxon>
        <taxon>Dothideomycetes</taxon>
        <taxon>Dothideomycetes incertae sedis</taxon>
        <taxon>Lineolatales</taxon>
        <taxon>Lineolataceae</taxon>
        <taxon>Lineolata</taxon>
    </lineage>
</organism>
<dbReference type="EMBL" id="MU001700">
    <property type="protein sequence ID" value="KAF2453008.1"/>
    <property type="molecule type" value="Genomic_DNA"/>
</dbReference>
<protein>
    <submittedName>
        <fullName evidence="1">Uncharacterized protein</fullName>
    </submittedName>
</protein>
<name>A0A6A6NMX0_9PEZI</name>